<gene>
    <name evidence="4" type="ORF">Z519_06508</name>
</gene>
<dbReference type="Pfam" id="PF07287">
    <property type="entry name" value="AtuA"/>
    <property type="match status" value="1"/>
</dbReference>
<protein>
    <submittedName>
        <fullName evidence="4">Uncharacterized protein</fullName>
    </submittedName>
</protein>
<dbReference type="AlphaFoldDB" id="A0A0D2ERX1"/>
<dbReference type="HOGENOM" id="CLU_028036_1_0_1"/>
<evidence type="ECO:0000313" key="4">
    <source>
        <dbReference type="EMBL" id="KIW92661.1"/>
    </source>
</evidence>
<name>A0A0D2ERX1_CLAB1</name>
<proteinExistence type="predicted"/>
<accession>A0A0D2ERX1</accession>
<dbReference type="OrthoDB" id="5863171at2759"/>
<dbReference type="Pfam" id="PF14330">
    <property type="entry name" value="DUF4387"/>
    <property type="match status" value="1"/>
</dbReference>
<dbReference type="GeneID" id="27699436"/>
<sequence>MGSLDYSNNSVQRLCNIVTPIGNLGYGLDQDEVDKALERCVSTCVPTAIILDSGSTDGGPNCLALGSMTTSRLNYKRDLQKILSSSHRFQVPVLISSAGGDGSDEHVKVIVEICEEIIAAPENSSYDFKTIAIFAGIPKPIVSQRLAKGVITGCGPAVPPISQSDIDNCVRILGQMGPEPFVQAMEATPGFRLVIGGRAYDPAPYVAFSMFCFRSKFSDSEKLCSSEILGGFMHMGKIMECGGLCARPKSAGAMATIYQDGTFDICPLHPQSICTTMSVAAHTLYEKSRPDLLFGPGGYLDVAQSIYEELEDGRTVRVRGDRFYTSAMQGVPYQVKLEGAQVLGYRSMYFGSLRDPILINQIDEFLVRVKGYVRQQHGTQESWHLAFHTYDGKHKDIAPELSEAPGEIFLIGEAMAGTQALATALADTARIATIHGPYPGQKATSGNFAFGICGTKTVELGPCAEFNIYHLMDLEPGEEYAHEDSIGGDVVAPTGLFRWRTQDISNINHVATKEGTAGCSVKSIQRNSDRRTTQEKRSLPTKTLGVPPGPLVLGDVASVLRSKNAGPFEITFDVMFDVEEIYRTIKDSEILNQNLIESLYHLKPEEIIWCGWFDQARAFKATIPRKQNSQPKASGGFFETDVHGSQQYIPLFKVTIPEDISEKVRRLLKVGERAAL</sequence>
<dbReference type="InterPro" id="IPR010839">
    <property type="entry name" value="AtuA_N"/>
</dbReference>
<feature type="domain" description="DUF4387" evidence="3">
    <location>
        <begin position="553"/>
        <end position="654"/>
    </location>
</feature>
<organism evidence="4">
    <name type="scientific">Cladophialophora bantiana (strain ATCC 10958 / CBS 173.52 / CDC B-1940 / NIH 8579)</name>
    <name type="common">Xylohypha bantiana</name>
    <dbReference type="NCBI Taxonomy" id="1442370"/>
    <lineage>
        <taxon>Eukaryota</taxon>
        <taxon>Fungi</taxon>
        <taxon>Dikarya</taxon>
        <taxon>Ascomycota</taxon>
        <taxon>Pezizomycotina</taxon>
        <taxon>Eurotiomycetes</taxon>
        <taxon>Chaetothyriomycetidae</taxon>
        <taxon>Chaetothyriales</taxon>
        <taxon>Herpotrichiellaceae</taxon>
        <taxon>Cladophialophora</taxon>
    </lineage>
</organism>
<reference evidence="4" key="1">
    <citation type="submission" date="2015-01" db="EMBL/GenBank/DDBJ databases">
        <title>The Genome Sequence of Cladophialophora bantiana CBS 173.52.</title>
        <authorList>
            <consortium name="The Broad Institute Genomics Platform"/>
            <person name="Cuomo C."/>
            <person name="de Hoog S."/>
            <person name="Gorbushina A."/>
            <person name="Stielow B."/>
            <person name="Teixiera M."/>
            <person name="Abouelleil A."/>
            <person name="Chapman S.B."/>
            <person name="Priest M."/>
            <person name="Young S.K."/>
            <person name="Wortman J."/>
            <person name="Nusbaum C."/>
            <person name="Birren B."/>
        </authorList>
    </citation>
    <scope>NUCLEOTIDE SEQUENCE [LARGE SCALE GENOMIC DNA]</scope>
    <source>
        <strain evidence="4">CBS 173.52</strain>
    </source>
</reference>
<dbReference type="EMBL" id="KN846988">
    <property type="protein sequence ID" value="KIW92661.1"/>
    <property type="molecule type" value="Genomic_DNA"/>
</dbReference>
<feature type="region of interest" description="Disordered" evidence="1">
    <location>
        <begin position="523"/>
        <end position="544"/>
    </location>
</feature>
<feature type="domain" description="Acyclic terpene utilisation N-terminal" evidence="2">
    <location>
        <begin position="172"/>
        <end position="394"/>
    </location>
</feature>
<feature type="compositionally biased region" description="Basic and acidic residues" evidence="1">
    <location>
        <begin position="527"/>
        <end position="538"/>
    </location>
</feature>
<dbReference type="InterPro" id="IPR025496">
    <property type="entry name" value="DUF4387"/>
</dbReference>
<evidence type="ECO:0000256" key="1">
    <source>
        <dbReference type="SAM" id="MobiDB-lite"/>
    </source>
</evidence>
<dbReference type="RefSeq" id="XP_016619330.1">
    <property type="nucleotide sequence ID" value="XM_016764248.1"/>
</dbReference>
<evidence type="ECO:0000259" key="3">
    <source>
        <dbReference type="Pfam" id="PF14330"/>
    </source>
</evidence>
<evidence type="ECO:0000259" key="2">
    <source>
        <dbReference type="Pfam" id="PF07287"/>
    </source>
</evidence>